<dbReference type="EMBL" id="FMAG01000001">
    <property type="protein sequence ID" value="SCB09681.1"/>
    <property type="molecule type" value="Genomic_DNA"/>
</dbReference>
<evidence type="ECO:0000313" key="3">
    <source>
        <dbReference type="Proteomes" id="UP000199101"/>
    </source>
</evidence>
<reference evidence="3" key="1">
    <citation type="submission" date="2016-08" db="EMBL/GenBank/DDBJ databases">
        <authorList>
            <person name="Varghese N."/>
            <person name="Submissions Spin"/>
        </authorList>
    </citation>
    <scope>NUCLEOTIDE SEQUENCE [LARGE SCALE GENOMIC DNA]</scope>
    <source>
        <strain evidence="3">HAMBI 2975</strain>
    </source>
</reference>
<accession>A0A1C3U2H5</accession>
<evidence type="ECO:0000256" key="1">
    <source>
        <dbReference type="SAM" id="MobiDB-lite"/>
    </source>
</evidence>
<proteinExistence type="predicted"/>
<dbReference type="Proteomes" id="UP000199101">
    <property type="component" value="Unassembled WGS sequence"/>
</dbReference>
<protein>
    <submittedName>
        <fullName evidence="2">Fused signal recognition particle receptor</fullName>
    </submittedName>
</protein>
<feature type="region of interest" description="Disordered" evidence="1">
    <location>
        <begin position="1"/>
        <end position="24"/>
    </location>
</feature>
<gene>
    <name evidence="2" type="ORF">GA0061103_1397</name>
</gene>
<keyword evidence="2" id="KW-0675">Receptor</keyword>
<sequence length="75" mass="7985">MTVRGKIPPSVPSGHLPHTGGDHMAPLSPNSSFWFDEGSLLLQPISPLVGEMSAKLTEGGISPHLLSFTDTIHVR</sequence>
<evidence type="ECO:0000313" key="2">
    <source>
        <dbReference type="EMBL" id="SCB09681.1"/>
    </source>
</evidence>
<name>A0A1C3U2H5_9HYPH</name>
<organism evidence="2 3">
    <name type="scientific">Rhizobium multihospitium</name>
    <dbReference type="NCBI Taxonomy" id="410764"/>
    <lineage>
        <taxon>Bacteria</taxon>
        <taxon>Pseudomonadati</taxon>
        <taxon>Pseudomonadota</taxon>
        <taxon>Alphaproteobacteria</taxon>
        <taxon>Hyphomicrobiales</taxon>
        <taxon>Rhizobiaceae</taxon>
        <taxon>Rhizobium/Agrobacterium group</taxon>
        <taxon>Rhizobium</taxon>
    </lineage>
</organism>
<dbReference type="AlphaFoldDB" id="A0A1C3U2H5"/>
<dbReference type="STRING" id="410764.GA0061103_1397"/>
<keyword evidence="3" id="KW-1185">Reference proteome</keyword>